<gene>
    <name evidence="2" type="ORF">CGI_10027596</name>
</gene>
<dbReference type="HOGENOM" id="CLU_049301_9_2_1"/>
<dbReference type="Gene3D" id="3.40.50.620">
    <property type="entry name" value="HUPs"/>
    <property type="match status" value="1"/>
</dbReference>
<accession>K1QD94</accession>
<dbReference type="SUPFAM" id="SSF52402">
    <property type="entry name" value="Adenine nucleotide alpha hydrolases-like"/>
    <property type="match status" value="1"/>
</dbReference>
<dbReference type="InterPro" id="IPR006016">
    <property type="entry name" value="UspA"/>
</dbReference>
<dbReference type="PANTHER" id="PTHR46989:SF3">
    <property type="entry name" value="USPA DOMAIN-CONTAINING PROTEIN"/>
    <property type="match status" value="1"/>
</dbReference>
<dbReference type="EMBL" id="JH816283">
    <property type="protein sequence ID" value="EKC34887.1"/>
    <property type="molecule type" value="Genomic_DNA"/>
</dbReference>
<name>K1QD94_MAGGI</name>
<proteinExistence type="predicted"/>
<dbReference type="InterPro" id="IPR006015">
    <property type="entry name" value="Universal_stress_UspA"/>
</dbReference>
<evidence type="ECO:0000313" key="2">
    <source>
        <dbReference type="EMBL" id="EKC34887.1"/>
    </source>
</evidence>
<dbReference type="InterPro" id="IPR014729">
    <property type="entry name" value="Rossmann-like_a/b/a_fold"/>
</dbReference>
<reference evidence="2" key="1">
    <citation type="journal article" date="2012" name="Nature">
        <title>The oyster genome reveals stress adaptation and complexity of shell formation.</title>
        <authorList>
            <person name="Zhang G."/>
            <person name="Fang X."/>
            <person name="Guo X."/>
            <person name="Li L."/>
            <person name="Luo R."/>
            <person name="Xu F."/>
            <person name="Yang P."/>
            <person name="Zhang L."/>
            <person name="Wang X."/>
            <person name="Qi H."/>
            <person name="Xiong Z."/>
            <person name="Que H."/>
            <person name="Xie Y."/>
            <person name="Holland P.W."/>
            <person name="Paps J."/>
            <person name="Zhu Y."/>
            <person name="Wu F."/>
            <person name="Chen Y."/>
            <person name="Wang J."/>
            <person name="Peng C."/>
            <person name="Meng J."/>
            <person name="Yang L."/>
            <person name="Liu J."/>
            <person name="Wen B."/>
            <person name="Zhang N."/>
            <person name="Huang Z."/>
            <person name="Zhu Q."/>
            <person name="Feng Y."/>
            <person name="Mount A."/>
            <person name="Hedgecock D."/>
            <person name="Xu Z."/>
            <person name="Liu Y."/>
            <person name="Domazet-Loso T."/>
            <person name="Du Y."/>
            <person name="Sun X."/>
            <person name="Zhang S."/>
            <person name="Liu B."/>
            <person name="Cheng P."/>
            <person name="Jiang X."/>
            <person name="Li J."/>
            <person name="Fan D."/>
            <person name="Wang W."/>
            <person name="Fu W."/>
            <person name="Wang T."/>
            <person name="Wang B."/>
            <person name="Zhang J."/>
            <person name="Peng Z."/>
            <person name="Li Y."/>
            <person name="Li N."/>
            <person name="Wang J."/>
            <person name="Chen M."/>
            <person name="He Y."/>
            <person name="Tan F."/>
            <person name="Song X."/>
            <person name="Zheng Q."/>
            <person name="Huang R."/>
            <person name="Yang H."/>
            <person name="Du X."/>
            <person name="Chen L."/>
            <person name="Yang M."/>
            <person name="Gaffney P.M."/>
            <person name="Wang S."/>
            <person name="Luo L."/>
            <person name="She Z."/>
            <person name="Ming Y."/>
            <person name="Huang W."/>
            <person name="Zhang S."/>
            <person name="Huang B."/>
            <person name="Zhang Y."/>
            <person name="Qu T."/>
            <person name="Ni P."/>
            <person name="Miao G."/>
            <person name="Wang J."/>
            <person name="Wang Q."/>
            <person name="Steinberg C.E."/>
            <person name="Wang H."/>
            <person name="Li N."/>
            <person name="Qian L."/>
            <person name="Zhang G."/>
            <person name="Li Y."/>
            <person name="Yang H."/>
            <person name="Liu X."/>
            <person name="Wang J."/>
            <person name="Yin Y."/>
            <person name="Wang J."/>
        </authorList>
    </citation>
    <scope>NUCLEOTIDE SEQUENCE [LARGE SCALE GENOMIC DNA]</scope>
    <source>
        <strain evidence="2">05x7-T-G4-1.051#20</strain>
    </source>
</reference>
<sequence>MIKGLIIIALGILSFPAIFNYLDTIMLRSFCKTNTLNAIYLTHVRKTGDNIVLVHVPEFHGVIQAPAMLTDPGVVHELVKEEEIRTRQLVHKYSEKMKQFGLGGKMKQMTGKVGESIIETSRAEHADLIIVGTRGMSKVRRTFLGSVSDYLVHHANVPVLVCRHKEFDAQHDRVHHHHHHR</sequence>
<feature type="domain" description="UspA" evidence="1">
    <location>
        <begin position="45"/>
        <end position="163"/>
    </location>
</feature>
<dbReference type="PANTHER" id="PTHR46989">
    <property type="entry name" value="USP DOMAIN-CONTAINING PROTEIN"/>
    <property type="match status" value="1"/>
</dbReference>
<dbReference type="InParanoid" id="K1QD94"/>
<protein>
    <recommendedName>
        <fullName evidence="1">UspA domain-containing protein</fullName>
    </recommendedName>
</protein>
<dbReference type="PRINTS" id="PR01438">
    <property type="entry name" value="UNVRSLSTRESS"/>
</dbReference>
<evidence type="ECO:0000259" key="1">
    <source>
        <dbReference type="Pfam" id="PF00582"/>
    </source>
</evidence>
<dbReference type="AlphaFoldDB" id="K1QD94"/>
<dbReference type="CDD" id="cd23659">
    <property type="entry name" value="USP_At3g01520-like"/>
    <property type="match status" value="1"/>
</dbReference>
<organism evidence="2">
    <name type="scientific">Magallana gigas</name>
    <name type="common">Pacific oyster</name>
    <name type="synonym">Crassostrea gigas</name>
    <dbReference type="NCBI Taxonomy" id="29159"/>
    <lineage>
        <taxon>Eukaryota</taxon>
        <taxon>Metazoa</taxon>
        <taxon>Spiralia</taxon>
        <taxon>Lophotrochozoa</taxon>
        <taxon>Mollusca</taxon>
        <taxon>Bivalvia</taxon>
        <taxon>Autobranchia</taxon>
        <taxon>Pteriomorphia</taxon>
        <taxon>Ostreida</taxon>
        <taxon>Ostreoidea</taxon>
        <taxon>Ostreidae</taxon>
        <taxon>Magallana</taxon>
    </lineage>
</organism>
<dbReference type="Pfam" id="PF00582">
    <property type="entry name" value="Usp"/>
    <property type="match status" value="1"/>
</dbReference>